<feature type="chain" id="PRO_5038870018" description="7(1) septoil knot domain-containing protein" evidence="1">
    <location>
        <begin position="23"/>
        <end position="107"/>
    </location>
</feature>
<dbReference type="AlphaFoldDB" id="A0A9E2KNM3"/>
<evidence type="ECO:0000313" key="4">
    <source>
        <dbReference type="Proteomes" id="UP000824150"/>
    </source>
</evidence>
<dbReference type="Pfam" id="PF19647">
    <property type="entry name" value="Septknot"/>
    <property type="match status" value="1"/>
</dbReference>
<reference evidence="3" key="1">
    <citation type="journal article" date="2021" name="PeerJ">
        <title>Extensive microbial diversity within the chicken gut microbiome revealed by metagenomics and culture.</title>
        <authorList>
            <person name="Gilroy R."/>
            <person name="Ravi A."/>
            <person name="Getino M."/>
            <person name="Pursley I."/>
            <person name="Horton D.L."/>
            <person name="Alikhan N.F."/>
            <person name="Baker D."/>
            <person name="Gharbi K."/>
            <person name="Hall N."/>
            <person name="Watson M."/>
            <person name="Adriaenssens E.M."/>
            <person name="Foster-Nyarko E."/>
            <person name="Jarju S."/>
            <person name="Secka A."/>
            <person name="Antonio M."/>
            <person name="Oren A."/>
            <person name="Chaudhuri R.R."/>
            <person name="La Ragione R."/>
            <person name="Hildebrand F."/>
            <person name="Pallen M.J."/>
        </authorList>
    </citation>
    <scope>NUCLEOTIDE SEQUENCE</scope>
    <source>
        <strain evidence="3">687</strain>
    </source>
</reference>
<sequence>MRYAFTFSIALALSVCSSLTLADTISANCTLNGIPLYGKVKVVDSFPDFKVQRVDHFADLKVQWVNSFPSSCGKWQRVEHFPDFTIQFVDHFPDFKIQEVSSFPGVE</sequence>
<accession>A0A9E2KNM3</accession>
<keyword evidence="1" id="KW-0732">Signal</keyword>
<protein>
    <recommendedName>
        <fullName evidence="2">7(1) septoil knot domain-containing protein</fullName>
    </recommendedName>
</protein>
<gene>
    <name evidence="3" type="ORF">IAA31_01860</name>
</gene>
<name>A0A9E2KNM3_9GAMM</name>
<reference evidence="3" key="2">
    <citation type="submission" date="2021-04" db="EMBL/GenBank/DDBJ databases">
        <authorList>
            <person name="Gilroy R."/>
        </authorList>
    </citation>
    <scope>NUCLEOTIDE SEQUENCE</scope>
    <source>
        <strain evidence="3">687</strain>
    </source>
</reference>
<dbReference type="EMBL" id="JAHLFG010000021">
    <property type="protein sequence ID" value="MBU3826227.1"/>
    <property type="molecule type" value="Genomic_DNA"/>
</dbReference>
<organism evidence="3 4">
    <name type="scientific">Candidatus Anaerobiospirillum merdipullorum</name>
    <dbReference type="NCBI Taxonomy" id="2838450"/>
    <lineage>
        <taxon>Bacteria</taxon>
        <taxon>Pseudomonadati</taxon>
        <taxon>Pseudomonadota</taxon>
        <taxon>Gammaproteobacteria</taxon>
        <taxon>Aeromonadales</taxon>
        <taxon>Succinivibrionaceae</taxon>
        <taxon>Anaerobiospirillum</taxon>
    </lineage>
</organism>
<feature type="domain" description="7(1) septoil knot" evidence="2">
    <location>
        <begin position="33"/>
        <end position="106"/>
    </location>
</feature>
<dbReference type="InterPro" id="IPR046148">
    <property type="entry name" value="Septknot"/>
</dbReference>
<evidence type="ECO:0000256" key="1">
    <source>
        <dbReference type="SAM" id="SignalP"/>
    </source>
</evidence>
<dbReference type="Proteomes" id="UP000824150">
    <property type="component" value="Unassembled WGS sequence"/>
</dbReference>
<comment type="caution">
    <text evidence="3">The sequence shown here is derived from an EMBL/GenBank/DDBJ whole genome shotgun (WGS) entry which is preliminary data.</text>
</comment>
<feature type="signal peptide" evidence="1">
    <location>
        <begin position="1"/>
        <end position="22"/>
    </location>
</feature>
<evidence type="ECO:0000259" key="2">
    <source>
        <dbReference type="Pfam" id="PF19647"/>
    </source>
</evidence>
<evidence type="ECO:0000313" key="3">
    <source>
        <dbReference type="EMBL" id="MBU3826227.1"/>
    </source>
</evidence>
<proteinExistence type="predicted"/>